<dbReference type="SUPFAM" id="SSF47928">
    <property type="entry name" value="N-terminal domain of the delta subunit of the F1F0-ATP synthase"/>
    <property type="match status" value="1"/>
</dbReference>
<protein>
    <recommendedName>
        <fullName evidence="3">ATP synthase subunit 5, mitochondrial</fullName>
    </recommendedName>
</protein>
<name>A0A6A6D176_ZASCE</name>
<dbReference type="PANTHER" id="PTHR11910">
    <property type="entry name" value="ATP SYNTHASE DELTA CHAIN"/>
    <property type="match status" value="1"/>
</dbReference>
<evidence type="ECO:0000256" key="6">
    <source>
        <dbReference type="ARBA" id="ARBA00023065"/>
    </source>
</evidence>
<proteinExistence type="inferred from homology"/>
<dbReference type="HAMAP" id="MF_01416">
    <property type="entry name" value="ATP_synth_delta_bact"/>
    <property type="match status" value="1"/>
</dbReference>
<dbReference type="GO" id="GO:0046933">
    <property type="term" value="F:proton-transporting ATP synthase activity, rotational mechanism"/>
    <property type="evidence" value="ECO:0007669"/>
    <property type="project" value="InterPro"/>
</dbReference>
<dbReference type="NCBIfam" id="TIGR01145">
    <property type="entry name" value="ATP_synt_delta"/>
    <property type="match status" value="1"/>
</dbReference>
<dbReference type="EMBL" id="ML993580">
    <property type="protein sequence ID" value="KAF2173184.1"/>
    <property type="molecule type" value="Genomic_DNA"/>
</dbReference>
<organism evidence="9 10">
    <name type="scientific">Zasmidium cellare ATCC 36951</name>
    <dbReference type="NCBI Taxonomy" id="1080233"/>
    <lineage>
        <taxon>Eukaryota</taxon>
        <taxon>Fungi</taxon>
        <taxon>Dikarya</taxon>
        <taxon>Ascomycota</taxon>
        <taxon>Pezizomycotina</taxon>
        <taxon>Dothideomycetes</taxon>
        <taxon>Dothideomycetidae</taxon>
        <taxon>Mycosphaerellales</taxon>
        <taxon>Mycosphaerellaceae</taxon>
        <taxon>Zasmidium</taxon>
    </lineage>
</organism>
<dbReference type="InterPro" id="IPR000711">
    <property type="entry name" value="ATPase_OSCP/dsu"/>
</dbReference>
<evidence type="ECO:0000313" key="10">
    <source>
        <dbReference type="Proteomes" id="UP000799537"/>
    </source>
</evidence>
<keyword evidence="4" id="KW-0813">Transport</keyword>
<dbReference type="RefSeq" id="XP_033674073.1">
    <property type="nucleotide sequence ID" value="XM_033810408.1"/>
</dbReference>
<keyword evidence="7" id="KW-0472">Membrane</keyword>
<dbReference type="OrthoDB" id="1262810at2759"/>
<dbReference type="Gene3D" id="1.10.520.20">
    <property type="entry name" value="N-terminal domain of the delta subunit of the F1F0-ATP synthase"/>
    <property type="match status" value="1"/>
</dbReference>
<dbReference type="PROSITE" id="PS00389">
    <property type="entry name" value="ATPASE_DELTA"/>
    <property type="match status" value="1"/>
</dbReference>
<evidence type="ECO:0000256" key="1">
    <source>
        <dbReference type="ARBA" id="ARBA00004370"/>
    </source>
</evidence>
<dbReference type="GO" id="GO:0016020">
    <property type="term" value="C:membrane"/>
    <property type="evidence" value="ECO:0007669"/>
    <property type="project" value="UniProtKB-SubCell"/>
</dbReference>
<evidence type="ECO:0000256" key="7">
    <source>
        <dbReference type="ARBA" id="ARBA00023136"/>
    </source>
</evidence>
<dbReference type="Proteomes" id="UP000799537">
    <property type="component" value="Unassembled WGS sequence"/>
</dbReference>
<evidence type="ECO:0000256" key="2">
    <source>
        <dbReference type="ARBA" id="ARBA00007046"/>
    </source>
</evidence>
<reference evidence="9" key="1">
    <citation type="journal article" date="2020" name="Stud. Mycol.">
        <title>101 Dothideomycetes genomes: a test case for predicting lifestyles and emergence of pathogens.</title>
        <authorList>
            <person name="Haridas S."/>
            <person name="Albert R."/>
            <person name="Binder M."/>
            <person name="Bloem J."/>
            <person name="Labutti K."/>
            <person name="Salamov A."/>
            <person name="Andreopoulos B."/>
            <person name="Baker S."/>
            <person name="Barry K."/>
            <person name="Bills G."/>
            <person name="Bluhm B."/>
            <person name="Cannon C."/>
            <person name="Castanera R."/>
            <person name="Culley D."/>
            <person name="Daum C."/>
            <person name="Ezra D."/>
            <person name="Gonzalez J."/>
            <person name="Henrissat B."/>
            <person name="Kuo A."/>
            <person name="Liang C."/>
            <person name="Lipzen A."/>
            <person name="Lutzoni F."/>
            <person name="Magnuson J."/>
            <person name="Mondo S."/>
            <person name="Nolan M."/>
            <person name="Ohm R."/>
            <person name="Pangilinan J."/>
            <person name="Park H.-J."/>
            <person name="Ramirez L."/>
            <person name="Alfaro M."/>
            <person name="Sun H."/>
            <person name="Tritt A."/>
            <person name="Yoshinaga Y."/>
            <person name="Zwiers L.-H."/>
            <person name="Turgeon B."/>
            <person name="Goodwin S."/>
            <person name="Spatafora J."/>
            <person name="Crous P."/>
            <person name="Grigoriev I."/>
        </authorList>
    </citation>
    <scope>NUCLEOTIDE SEQUENCE</scope>
    <source>
        <strain evidence="9">ATCC 36951</strain>
    </source>
</reference>
<evidence type="ECO:0000256" key="4">
    <source>
        <dbReference type="ARBA" id="ARBA00022448"/>
    </source>
</evidence>
<gene>
    <name evidence="9" type="ORF">M409DRAFT_35491</name>
</gene>
<evidence type="ECO:0000256" key="3">
    <source>
        <dbReference type="ARBA" id="ARBA00014723"/>
    </source>
</evidence>
<comment type="subcellular location">
    <subcellularLocation>
        <location evidence="1">Membrane</location>
    </subcellularLocation>
</comment>
<dbReference type="AlphaFoldDB" id="A0A6A6D176"/>
<dbReference type="InterPro" id="IPR026015">
    <property type="entry name" value="ATP_synth_OSCP/delta_N_sf"/>
</dbReference>
<keyword evidence="10" id="KW-1185">Reference proteome</keyword>
<keyword evidence="6" id="KW-0406">Ion transport</keyword>
<evidence type="ECO:0000256" key="8">
    <source>
        <dbReference type="ARBA" id="ARBA00023310"/>
    </source>
</evidence>
<dbReference type="PRINTS" id="PR00125">
    <property type="entry name" value="ATPASEDELTA"/>
</dbReference>
<evidence type="ECO:0000313" key="9">
    <source>
        <dbReference type="EMBL" id="KAF2173184.1"/>
    </source>
</evidence>
<dbReference type="InterPro" id="IPR020781">
    <property type="entry name" value="ATPase_OSCP/d_CS"/>
</dbReference>
<sequence length="229" mass="24459">MLAGRVAARSFRVAAPRFQLAATRSFAEAAAKPADASSKPPIELFGVDGTYASALYTAASKSQSLDSVSKALESLNQTFEKDTRLQALISAPTLTASDKKQIVTELQKTTNTQDKSNTVANFLETLAENNRLSVLEGVCEKFAQLVSAAHGEVEMTITSAAPLDAKVVKQLETAVSKSQYVGAGKKLKVVPKVNPEIRGGLVVEIGDRTIDLSVSSRMSKMNKLLQETL</sequence>
<evidence type="ECO:0000256" key="5">
    <source>
        <dbReference type="ARBA" id="ARBA00022781"/>
    </source>
</evidence>
<comment type="similarity">
    <text evidence="2">Belongs to the ATPase delta chain family.</text>
</comment>
<keyword evidence="5" id="KW-0375">Hydrogen ion transport</keyword>
<accession>A0A6A6D176</accession>
<keyword evidence="8" id="KW-0066">ATP synthesis</keyword>
<dbReference type="GeneID" id="54563680"/>
<dbReference type="Pfam" id="PF00213">
    <property type="entry name" value="OSCP"/>
    <property type="match status" value="1"/>
</dbReference>